<dbReference type="Gene3D" id="3.40.50.510">
    <property type="entry name" value="Phosphotransferase system, mannose-type IIA component"/>
    <property type="match status" value="1"/>
</dbReference>
<dbReference type="GO" id="GO:0016020">
    <property type="term" value="C:membrane"/>
    <property type="evidence" value="ECO:0007669"/>
    <property type="project" value="InterPro"/>
</dbReference>
<keyword evidence="6" id="KW-0598">Phosphotransferase system</keyword>
<evidence type="ECO:0000256" key="7">
    <source>
        <dbReference type="ARBA" id="ARBA00022777"/>
    </source>
</evidence>
<evidence type="ECO:0000256" key="6">
    <source>
        <dbReference type="ARBA" id="ARBA00022683"/>
    </source>
</evidence>
<evidence type="ECO:0000313" key="9">
    <source>
        <dbReference type="EMBL" id="AEB07812.1"/>
    </source>
</evidence>
<sequence>MIDFLIAGHGSFASGILSSVEMIFGSQDQIETVEFFDDETKSELDNKIDLALSRHANAKGILLFCDVLQGSPFQSAAMKALVDPRIRVVYGTNVAMVLECVSQSRIGDPSVEKLAALAVETGVAHVGIFLPESGTKEQAWQEQ</sequence>
<keyword evidence="5" id="KW-0808">Transferase</keyword>
<dbReference type="EMBL" id="CP002628">
    <property type="protein sequence ID" value="AEB07812.1"/>
    <property type="molecule type" value="Genomic_DNA"/>
</dbReference>
<dbReference type="OrthoDB" id="3183705at2"/>
<gene>
    <name evidence="9" type="ordered locus">Corgl_1716</name>
</gene>
<evidence type="ECO:0000256" key="4">
    <source>
        <dbReference type="ARBA" id="ARBA00022597"/>
    </source>
</evidence>
<keyword evidence="2" id="KW-0813">Transport</keyword>
<keyword evidence="4" id="KW-0762">Sugar transport</keyword>
<evidence type="ECO:0000313" key="10">
    <source>
        <dbReference type="Proteomes" id="UP000006851"/>
    </source>
</evidence>
<dbReference type="GO" id="GO:0016301">
    <property type="term" value="F:kinase activity"/>
    <property type="evidence" value="ECO:0007669"/>
    <property type="project" value="UniProtKB-KW"/>
</dbReference>
<proteinExistence type="predicted"/>
<dbReference type="CDD" id="cd00006">
    <property type="entry name" value="PTS_IIA_man"/>
    <property type="match status" value="1"/>
</dbReference>
<dbReference type="HOGENOM" id="CLU_123235_1_0_11"/>
<feature type="domain" description="PTS EIIA type-4" evidence="8">
    <location>
        <begin position="1"/>
        <end position="126"/>
    </location>
</feature>
<dbReference type="GO" id="GO:0009401">
    <property type="term" value="P:phosphoenolpyruvate-dependent sugar phosphotransferase system"/>
    <property type="evidence" value="ECO:0007669"/>
    <property type="project" value="UniProtKB-KW"/>
</dbReference>
<dbReference type="PANTHER" id="PTHR33799:SF1">
    <property type="entry name" value="PTS SYSTEM MANNOSE-SPECIFIC EIIAB COMPONENT-RELATED"/>
    <property type="match status" value="1"/>
</dbReference>
<dbReference type="InterPro" id="IPR004701">
    <property type="entry name" value="PTS_EIIA_man-typ"/>
</dbReference>
<dbReference type="PANTHER" id="PTHR33799">
    <property type="entry name" value="PTS PERMEASE-RELATED-RELATED"/>
    <property type="match status" value="1"/>
</dbReference>
<evidence type="ECO:0000256" key="1">
    <source>
        <dbReference type="ARBA" id="ARBA00004496"/>
    </source>
</evidence>
<dbReference type="Pfam" id="PF03610">
    <property type="entry name" value="EIIA-man"/>
    <property type="match status" value="1"/>
</dbReference>
<dbReference type="AlphaFoldDB" id="F2NB61"/>
<dbReference type="PROSITE" id="PS51096">
    <property type="entry name" value="PTS_EIIA_TYPE_4"/>
    <property type="match status" value="1"/>
</dbReference>
<organism evidence="9 10">
    <name type="scientific">Coriobacterium glomerans (strain ATCC 49209 / DSM 20642 / JCM 10262 / PW2)</name>
    <dbReference type="NCBI Taxonomy" id="700015"/>
    <lineage>
        <taxon>Bacteria</taxon>
        <taxon>Bacillati</taxon>
        <taxon>Actinomycetota</taxon>
        <taxon>Coriobacteriia</taxon>
        <taxon>Coriobacteriales</taxon>
        <taxon>Coriobacteriaceae</taxon>
        <taxon>Coriobacterium</taxon>
    </lineage>
</organism>
<dbReference type="RefSeq" id="WP_013709554.1">
    <property type="nucleotide sequence ID" value="NC_015389.1"/>
</dbReference>
<dbReference type="InterPro" id="IPR051471">
    <property type="entry name" value="Bacterial_PTS_sugar_comp"/>
</dbReference>
<evidence type="ECO:0000256" key="2">
    <source>
        <dbReference type="ARBA" id="ARBA00022448"/>
    </source>
</evidence>
<dbReference type="STRING" id="700015.Corgl_1716"/>
<dbReference type="GO" id="GO:0005737">
    <property type="term" value="C:cytoplasm"/>
    <property type="evidence" value="ECO:0007669"/>
    <property type="project" value="UniProtKB-SubCell"/>
</dbReference>
<dbReference type="SUPFAM" id="SSF53062">
    <property type="entry name" value="PTS system fructose IIA component-like"/>
    <property type="match status" value="1"/>
</dbReference>
<dbReference type="InterPro" id="IPR036662">
    <property type="entry name" value="PTS_EIIA_man-typ_sf"/>
</dbReference>
<reference evidence="10" key="1">
    <citation type="journal article" date="2013" name="Stand. Genomic Sci.">
        <title>Complete genome sequence of Coriobacterium glomerans type strain (PW2(T)) from the midgut of Pyrrhocoris apterus L. (red soldier bug).</title>
        <authorList>
            <person name="Stackebrandt E."/>
            <person name="Zeytun A."/>
            <person name="Lapidus A."/>
            <person name="Nolan M."/>
            <person name="Lucas S."/>
            <person name="Hammon N."/>
            <person name="Deshpande S."/>
            <person name="Cheng J.F."/>
            <person name="Tapia R."/>
            <person name="Goodwin L.A."/>
            <person name="Pitluck S."/>
            <person name="Liolios K."/>
            <person name="Pagani I."/>
            <person name="Ivanova N."/>
            <person name="Mavromatis K."/>
            <person name="Mikhailova N."/>
            <person name="Huntemann M."/>
            <person name="Pati A."/>
            <person name="Chen A."/>
            <person name="Palaniappan K."/>
            <person name="Chang Y.J."/>
            <person name="Land M."/>
            <person name="Hauser L."/>
            <person name="Rohde M."/>
            <person name="Pukall R."/>
            <person name="Goker M."/>
            <person name="Detter J.C."/>
            <person name="Woyke T."/>
            <person name="Bristow J."/>
            <person name="Eisen J.A."/>
            <person name="Markowitz V."/>
            <person name="Hugenholtz P."/>
            <person name="Kyrpides N.C."/>
            <person name="Klenk H.P."/>
        </authorList>
    </citation>
    <scope>NUCLEOTIDE SEQUENCE</scope>
    <source>
        <strain evidence="10">ATCC 49209 / DSM 20642 / JCM 10262 / PW2</strain>
    </source>
</reference>
<evidence type="ECO:0000256" key="5">
    <source>
        <dbReference type="ARBA" id="ARBA00022679"/>
    </source>
</evidence>
<comment type="subcellular location">
    <subcellularLocation>
        <location evidence="1">Cytoplasm</location>
    </subcellularLocation>
</comment>
<keyword evidence="10" id="KW-1185">Reference proteome</keyword>
<dbReference type="eggNOG" id="COG2893">
    <property type="taxonomic scope" value="Bacteria"/>
</dbReference>
<evidence type="ECO:0000259" key="8">
    <source>
        <dbReference type="PROSITE" id="PS51096"/>
    </source>
</evidence>
<keyword evidence="7" id="KW-0418">Kinase</keyword>
<protein>
    <submittedName>
        <fullName evidence="9">PTS system fructose subfamily IIA component</fullName>
    </submittedName>
</protein>
<accession>F2NB61</accession>
<keyword evidence="3" id="KW-0963">Cytoplasm</keyword>
<dbReference type="Proteomes" id="UP000006851">
    <property type="component" value="Chromosome"/>
</dbReference>
<dbReference type="KEGG" id="cgo:Corgl_1716"/>
<dbReference type="InterPro" id="IPR033887">
    <property type="entry name" value="PTS_IIA_man"/>
</dbReference>
<name>F2NB61_CORGP</name>
<evidence type="ECO:0000256" key="3">
    <source>
        <dbReference type="ARBA" id="ARBA00022490"/>
    </source>
</evidence>